<feature type="transmembrane region" description="Helical" evidence="14">
    <location>
        <begin position="406"/>
        <end position="428"/>
    </location>
</feature>
<keyword evidence="5 14" id="KW-0812">Transmembrane</keyword>
<dbReference type="Proteomes" id="UP000075670">
    <property type="component" value="Unassembled WGS sequence"/>
</dbReference>
<evidence type="ECO:0000256" key="3">
    <source>
        <dbReference type="ARBA" id="ARBA00022448"/>
    </source>
</evidence>
<dbReference type="PANTHER" id="PTHR48086">
    <property type="entry name" value="SODIUM/PROLINE SYMPORTER-RELATED"/>
    <property type="match status" value="1"/>
</dbReference>
<comment type="catalytic activity">
    <reaction evidence="12">
        <text>L-proline(in) + Na(+)(in) = L-proline(out) + Na(+)(out)</text>
        <dbReference type="Rhea" id="RHEA:28967"/>
        <dbReference type="ChEBI" id="CHEBI:29101"/>
        <dbReference type="ChEBI" id="CHEBI:60039"/>
    </reaction>
</comment>
<dbReference type="Gene3D" id="1.20.1730.10">
    <property type="entry name" value="Sodium/glucose cotransporter"/>
    <property type="match status" value="1"/>
</dbReference>
<dbReference type="GO" id="GO:0006814">
    <property type="term" value="P:sodium ion transport"/>
    <property type="evidence" value="ECO:0007669"/>
    <property type="project" value="UniProtKB-KW"/>
</dbReference>
<feature type="transmembrane region" description="Helical" evidence="14">
    <location>
        <begin position="171"/>
        <end position="192"/>
    </location>
</feature>
<evidence type="ECO:0000256" key="7">
    <source>
        <dbReference type="ARBA" id="ARBA00022989"/>
    </source>
</evidence>
<evidence type="ECO:0000256" key="8">
    <source>
        <dbReference type="ARBA" id="ARBA00023053"/>
    </source>
</evidence>
<feature type="transmembrane region" description="Helical" evidence="14">
    <location>
        <begin position="247"/>
        <end position="264"/>
    </location>
</feature>
<keyword evidence="16" id="KW-1185">Reference proteome</keyword>
<dbReference type="PROSITE" id="PS50283">
    <property type="entry name" value="NA_SOLUT_SYMP_3"/>
    <property type="match status" value="1"/>
</dbReference>
<gene>
    <name evidence="15" type="primary">putP</name>
    <name evidence="15" type="ORF">MOMUL_01940</name>
</gene>
<evidence type="ECO:0000256" key="4">
    <source>
        <dbReference type="ARBA" id="ARBA00022475"/>
    </source>
</evidence>
<feature type="transmembrane region" description="Helical" evidence="14">
    <location>
        <begin position="58"/>
        <end position="77"/>
    </location>
</feature>
<evidence type="ECO:0000313" key="16">
    <source>
        <dbReference type="Proteomes" id="UP000075670"/>
    </source>
</evidence>
<evidence type="ECO:0000313" key="15">
    <source>
        <dbReference type="EMBL" id="KYH33493.1"/>
    </source>
</evidence>
<feature type="transmembrane region" description="Helical" evidence="14">
    <location>
        <begin position="89"/>
        <end position="107"/>
    </location>
</feature>
<keyword evidence="8" id="KW-0915">Sodium</keyword>
<dbReference type="GO" id="GO:0005886">
    <property type="term" value="C:plasma membrane"/>
    <property type="evidence" value="ECO:0007669"/>
    <property type="project" value="UniProtKB-SubCell"/>
</dbReference>
<feature type="transmembrane region" description="Helical" evidence="14">
    <location>
        <begin position="199"/>
        <end position="217"/>
    </location>
</feature>
<feature type="transmembrane region" description="Helical" evidence="14">
    <location>
        <begin position="337"/>
        <end position="370"/>
    </location>
</feature>
<feature type="transmembrane region" description="Helical" evidence="14">
    <location>
        <begin position="464"/>
        <end position="487"/>
    </location>
</feature>
<evidence type="ECO:0000256" key="14">
    <source>
        <dbReference type="SAM" id="Phobius"/>
    </source>
</evidence>
<evidence type="ECO:0000256" key="6">
    <source>
        <dbReference type="ARBA" id="ARBA00022847"/>
    </source>
</evidence>
<evidence type="ECO:0000256" key="1">
    <source>
        <dbReference type="ARBA" id="ARBA00004651"/>
    </source>
</evidence>
<name>A0A151B134_9FIRM</name>
<dbReference type="PATRIC" id="fig|1122241.3.peg.214"/>
<protein>
    <submittedName>
        <fullName evidence="15">Sodium/proline symporter</fullName>
    </submittedName>
</protein>
<keyword evidence="9" id="KW-0406">Ion transport</keyword>
<dbReference type="InterPro" id="IPR038377">
    <property type="entry name" value="Na/Glc_symporter_sf"/>
</dbReference>
<evidence type="ECO:0000256" key="13">
    <source>
        <dbReference type="RuleBase" id="RU362091"/>
    </source>
</evidence>
<keyword evidence="10 14" id="KW-0472">Membrane</keyword>
<comment type="caution">
    <text evidence="15">The sequence shown here is derived from an EMBL/GenBank/DDBJ whole genome shotgun (WGS) entry which is preliminary data.</text>
</comment>
<evidence type="ECO:0000256" key="9">
    <source>
        <dbReference type="ARBA" id="ARBA00023065"/>
    </source>
</evidence>
<keyword evidence="6" id="KW-0769">Symport</keyword>
<dbReference type="EMBL" id="LTBC01000001">
    <property type="protein sequence ID" value="KYH33493.1"/>
    <property type="molecule type" value="Genomic_DNA"/>
</dbReference>
<feature type="transmembrane region" description="Helical" evidence="14">
    <location>
        <begin position="285"/>
        <end position="309"/>
    </location>
</feature>
<evidence type="ECO:0000256" key="11">
    <source>
        <dbReference type="ARBA" id="ARBA00023201"/>
    </source>
</evidence>
<accession>A0A151B134</accession>
<comment type="subcellular location">
    <subcellularLocation>
        <location evidence="1">Cell membrane</location>
        <topology evidence="1">Multi-pass membrane protein</topology>
    </subcellularLocation>
</comment>
<evidence type="ECO:0000256" key="5">
    <source>
        <dbReference type="ARBA" id="ARBA00022692"/>
    </source>
</evidence>
<dbReference type="PANTHER" id="PTHR48086:SF3">
    <property type="entry name" value="SODIUM_PROLINE SYMPORTER"/>
    <property type="match status" value="1"/>
</dbReference>
<dbReference type="Pfam" id="PF00474">
    <property type="entry name" value="SSF"/>
    <property type="match status" value="1"/>
</dbReference>
<organism evidence="15 16">
    <name type="scientific">Moorella mulderi DSM 14980</name>
    <dbReference type="NCBI Taxonomy" id="1122241"/>
    <lineage>
        <taxon>Bacteria</taxon>
        <taxon>Bacillati</taxon>
        <taxon>Bacillota</taxon>
        <taxon>Clostridia</taxon>
        <taxon>Neomoorellales</taxon>
        <taxon>Neomoorellaceae</taxon>
        <taxon>Neomoorella</taxon>
    </lineage>
</organism>
<evidence type="ECO:0000256" key="2">
    <source>
        <dbReference type="ARBA" id="ARBA00006434"/>
    </source>
</evidence>
<feature type="transmembrane region" description="Helical" evidence="14">
    <location>
        <begin position="440"/>
        <end position="458"/>
    </location>
</feature>
<dbReference type="InterPro" id="IPR050277">
    <property type="entry name" value="Sodium:Solute_Symporter"/>
</dbReference>
<keyword evidence="4" id="KW-1003">Cell membrane</keyword>
<evidence type="ECO:0000256" key="12">
    <source>
        <dbReference type="ARBA" id="ARBA00033708"/>
    </source>
</evidence>
<dbReference type="GO" id="GO:0015293">
    <property type="term" value="F:symporter activity"/>
    <property type="evidence" value="ECO:0007669"/>
    <property type="project" value="UniProtKB-KW"/>
</dbReference>
<reference evidence="15 16" key="1">
    <citation type="submission" date="2016-02" db="EMBL/GenBank/DDBJ databases">
        <title>Genome sequence of Moorella mulderi DSM 14980.</title>
        <authorList>
            <person name="Poehlein A."/>
            <person name="Daniel R."/>
        </authorList>
    </citation>
    <scope>NUCLEOTIDE SEQUENCE [LARGE SCALE GENOMIC DNA]</scope>
    <source>
        <strain evidence="15 16">DSM 14980</strain>
    </source>
</reference>
<keyword evidence="3" id="KW-0813">Transport</keyword>
<dbReference type="AlphaFoldDB" id="A0A151B134"/>
<feature type="transmembrane region" description="Helical" evidence="14">
    <location>
        <begin position="139"/>
        <end position="159"/>
    </location>
</feature>
<evidence type="ECO:0000256" key="10">
    <source>
        <dbReference type="ARBA" id="ARBA00023136"/>
    </source>
</evidence>
<sequence length="521" mass="56406">MEYVKALNFTAGRGEGRMKFFILGLYFAVLIVIGFYSLKKSRDVGGFFLGNRTVGPWISAFAYGTTYFSAVIFIGYAGKVGWGFGLSDLWIVIGNAFIGCFLAWKVLARPTREMTVRLNAMTMPEFLAARYDSPALRTVGALLIFIFLVPYSASVYMGLSYLFEQVFQIDFATALIIMAALTAVYLVLGGYIAVTLTDFIQGLIMIGGVFILIYYVITAPPIGGLVTGISRLAAINPRLVSPVGPNWFALLSLVILTSLGPWGLPQMVQKFYAIKDERSIWPATVVSTLFALIIATGAYFTGAFGRLFFNNQMPLLNGQPNPDLIMPQIINQYLPSWVGLLLLLLVLAASMSTLASLVLVSSSAVAIDLVQGSVPHVSRRTVMALLRFLCAFFIGLSVYIALKPTIILVLMSLSWGTVAGAFLAPYLYGLYWPRTTKAGAWAGLLSGLIISLGLAFYYHLDGSVIPTIGSLAMIIPLGVVPLVSLVTPAFSREHLARVFGPGRVSTATTKGLVTDDLGFGK</sequence>
<feature type="transmembrane region" description="Helical" evidence="14">
    <location>
        <begin position="382"/>
        <end position="400"/>
    </location>
</feature>
<proteinExistence type="inferred from homology"/>
<feature type="transmembrane region" description="Helical" evidence="14">
    <location>
        <begin position="20"/>
        <end position="38"/>
    </location>
</feature>
<dbReference type="InterPro" id="IPR001734">
    <property type="entry name" value="Na/solute_symporter"/>
</dbReference>
<keyword evidence="7 14" id="KW-1133">Transmembrane helix</keyword>
<comment type="similarity">
    <text evidence="2 13">Belongs to the sodium:solute symporter (SSF) (TC 2.A.21) family.</text>
</comment>
<keyword evidence="11" id="KW-0739">Sodium transport</keyword>